<gene>
    <name evidence="1" type="ORF">BTUL_0255g00030</name>
</gene>
<organism evidence="1 2">
    <name type="scientific">Botrytis tulipae</name>
    <dbReference type="NCBI Taxonomy" id="87230"/>
    <lineage>
        <taxon>Eukaryota</taxon>
        <taxon>Fungi</taxon>
        <taxon>Dikarya</taxon>
        <taxon>Ascomycota</taxon>
        <taxon>Pezizomycotina</taxon>
        <taxon>Leotiomycetes</taxon>
        <taxon>Helotiales</taxon>
        <taxon>Sclerotiniaceae</taxon>
        <taxon>Botrytis</taxon>
    </lineage>
</organism>
<evidence type="ECO:0000313" key="1">
    <source>
        <dbReference type="EMBL" id="TGO07672.1"/>
    </source>
</evidence>
<protein>
    <submittedName>
        <fullName evidence="1">Uncharacterized protein</fullName>
    </submittedName>
</protein>
<keyword evidence="2" id="KW-1185">Reference proteome</keyword>
<sequence>MFDRRGLGLRTRQLGEKHLQYLASDLLEGDVTTDTNDLTITKHMNITTVQAIAAVHDEASDVTQTVAAIRVERERVFARWHKDLASSFEAFTVKPDLFDALESRSVLHRVGENLVQKTTTHHMSSSIANALNELFDASLDEVSVALPAFTVRAWVLDRYITDCVKGCLLSACTDAEDTNRAVHGGPVHI</sequence>
<dbReference type="AlphaFoldDB" id="A0A4Z1EA56"/>
<name>A0A4Z1EA56_9HELO</name>
<evidence type="ECO:0000313" key="2">
    <source>
        <dbReference type="Proteomes" id="UP000297777"/>
    </source>
</evidence>
<proteinExistence type="predicted"/>
<comment type="caution">
    <text evidence="1">The sequence shown here is derived from an EMBL/GenBank/DDBJ whole genome shotgun (WGS) entry which is preliminary data.</text>
</comment>
<dbReference type="Proteomes" id="UP000297777">
    <property type="component" value="Unassembled WGS sequence"/>
</dbReference>
<reference evidence="1 2" key="1">
    <citation type="submission" date="2017-12" db="EMBL/GenBank/DDBJ databases">
        <title>Comparative genomics of Botrytis spp.</title>
        <authorList>
            <person name="Valero-Jimenez C.A."/>
            <person name="Tapia P."/>
            <person name="Veloso J."/>
            <person name="Silva-Moreno E."/>
            <person name="Staats M."/>
            <person name="Valdes J.H."/>
            <person name="Van Kan J.A.L."/>
        </authorList>
    </citation>
    <scope>NUCLEOTIDE SEQUENCE [LARGE SCALE GENOMIC DNA]</scope>
    <source>
        <strain evidence="1 2">Bt9001</strain>
    </source>
</reference>
<dbReference type="EMBL" id="PQXH01000255">
    <property type="protein sequence ID" value="TGO07672.1"/>
    <property type="molecule type" value="Genomic_DNA"/>
</dbReference>
<accession>A0A4Z1EA56</accession>